<evidence type="ECO:0000313" key="1">
    <source>
        <dbReference type="EMBL" id="GGD34497.1"/>
    </source>
</evidence>
<name>A0A917DFR3_9HYPH</name>
<accession>A0A917DFR3</accession>
<protein>
    <submittedName>
        <fullName evidence="1">Uncharacterized protein</fullName>
    </submittedName>
</protein>
<reference evidence="1" key="1">
    <citation type="journal article" date="2014" name="Int. J. Syst. Evol. Microbiol.">
        <title>Complete genome sequence of Corynebacterium casei LMG S-19264T (=DSM 44701T), isolated from a smear-ripened cheese.</title>
        <authorList>
            <consortium name="US DOE Joint Genome Institute (JGI-PGF)"/>
            <person name="Walter F."/>
            <person name="Albersmeier A."/>
            <person name="Kalinowski J."/>
            <person name="Ruckert C."/>
        </authorList>
    </citation>
    <scope>NUCLEOTIDE SEQUENCE</scope>
    <source>
        <strain evidence="1">CGMCC 1.15493</strain>
    </source>
</reference>
<dbReference type="AlphaFoldDB" id="A0A917DFR3"/>
<keyword evidence="2" id="KW-1185">Reference proteome</keyword>
<gene>
    <name evidence="1" type="ORF">GCM10011335_41940</name>
</gene>
<comment type="caution">
    <text evidence="1">The sequence shown here is derived from an EMBL/GenBank/DDBJ whole genome shotgun (WGS) entry which is preliminary data.</text>
</comment>
<dbReference type="EMBL" id="BMJJ01000012">
    <property type="protein sequence ID" value="GGD34497.1"/>
    <property type="molecule type" value="Genomic_DNA"/>
</dbReference>
<dbReference type="Proteomes" id="UP000613160">
    <property type="component" value="Unassembled WGS sequence"/>
</dbReference>
<reference evidence="1" key="2">
    <citation type="submission" date="2020-09" db="EMBL/GenBank/DDBJ databases">
        <authorList>
            <person name="Sun Q."/>
            <person name="Zhou Y."/>
        </authorList>
    </citation>
    <scope>NUCLEOTIDE SEQUENCE</scope>
    <source>
        <strain evidence="1">CGMCC 1.15493</strain>
    </source>
</reference>
<proteinExistence type="predicted"/>
<organism evidence="1 2">
    <name type="scientific">Aureimonas glaciei</name>
    <dbReference type="NCBI Taxonomy" id="1776957"/>
    <lineage>
        <taxon>Bacteria</taxon>
        <taxon>Pseudomonadati</taxon>
        <taxon>Pseudomonadota</taxon>
        <taxon>Alphaproteobacteria</taxon>
        <taxon>Hyphomicrobiales</taxon>
        <taxon>Aurantimonadaceae</taxon>
        <taxon>Aureimonas</taxon>
    </lineage>
</organism>
<sequence>MHCPGSSPFVEVAKGNGRKPRVFDLSGKGDCLRRALPREHAKVRREDAGRSIRGHACRFDHAAAFKSSAGEKAELDVLQRPATPQEVSVVAATTPNETSFSDMSAEPGSKVLEGVGAPSEVSPSVDFLKRDDVALRNCQLGEYPFRIAAPVAADAAVNVPSHEAHG</sequence>
<evidence type="ECO:0000313" key="2">
    <source>
        <dbReference type="Proteomes" id="UP000613160"/>
    </source>
</evidence>